<evidence type="ECO:0000313" key="2">
    <source>
        <dbReference type="Proteomes" id="UP000321337"/>
    </source>
</evidence>
<accession>A0A512LBV3</accession>
<dbReference type="Proteomes" id="UP000321337">
    <property type="component" value="Unassembled WGS sequence"/>
</dbReference>
<evidence type="ECO:0000313" key="1">
    <source>
        <dbReference type="EMBL" id="GEP31975.1"/>
    </source>
</evidence>
<gene>
    <name evidence="1" type="ORF">TPL01_31130</name>
</gene>
<dbReference type="InterPro" id="IPR036188">
    <property type="entry name" value="FAD/NAD-bd_sf"/>
</dbReference>
<name>A0A512LBV3_9PROT</name>
<dbReference type="SUPFAM" id="SSF51905">
    <property type="entry name" value="FAD/NAD(P)-binding domain"/>
    <property type="match status" value="1"/>
</dbReference>
<dbReference type="AlphaFoldDB" id="A0A512LBV3"/>
<proteinExistence type="predicted"/>
<organism evidence="1 2">
    <name type="scientific">Sulfuriferula plumbiphila</name>
    <dbReference type="NCBI Taxonomy" id="171865"/>
    <lineage>
        <taxon>Bacteria</taxon>
        <taxon>Pseudomonadati</taxon>
        <taxon>Pseudomonadota</taxon>
        <taxon>Betaproteobacteria</taxon>
        <taxon>Nitrosomonadales</taxon>
        <taxon>Sulfuricellaceae</taxon>
        <taxon>Sulfuriferula</taxon>
    </lineage>
</organism>
<evidence type="ECO:0008006" key="3">
    <source>
        <dbReference type="Google" id="ProtNLM"/>
    </source>
</evidence>
<comment type="caution">
    <text evidence="1">The sequence shown here is derived from an EMBL/GenBank/DDBJ whole genome shotgun (WGS) entry which is preliminary data.</text>
</comment>
<keyword evidence="2" id="KW-1185">Reference proteome</keyword>
<dbReference type="EMBL" id="BKAD01000042">
    <property type="protein sequence ID" value="GEP31975.1"/>
    <property type="molecule type" value="Genomic_DNA"/>
</dbReference>
<protein>
    <recommendedName>
        <fullName evidence="3">FAD/NAD(P)-binding domain-containing protein</fullName>
    </recommendedName>
</protein>
<dbReference type="OrthoDB" id="9767928at2"/>
<dbReference type="RefSeq" id="WP_147074922.1">
    <property type="nucleotide sequence ID" value="NZ_AP021884.1"/>
</dbReference>
<reference evidence="1 2" key="1">
    <citation type="submission" date="2019-07" db="EMBL/GenBank/DDBJ databases">
        <title>Whole genome shotgun sequence of Thiobacillus plumbophilus NBRC 107929.</title>
        <authorList>
            <person name="Hosoyama A."/>
            <person name="Uohara A."/>
            <person name="Ohji S."/>
            <person name="Ichikawa N."/>
        </authorList>
    </citation>
    <scope>NUCLEOTIDE SEQUENCE [LARGE SCALE GENOMIC DNA]</scope>
    <source>
        <strain evidence="1 2">NBRC 107929</strain>
    </source>
</reference>
<sequence length="122" mass="13136">MDDSCWLRVSRLALDRDGYIAVSAAHRSTSHPEVFAAGDVCGRVDLALSRSGVHAVRAGPVLAHNLLAALEGRDLHTHKPRPRSLCLLATGPACHRILGGLERPRCVGLALEKPYRQTLCAP</sequence>
<dbReference type="Gene3D" id="3.50.50.100">
    <property type="match status" value="1"/>
</dbReference>